<gene>
    <name evidence="8" type="ORF">E6C60_2943</name>
</gene>
<proteinExistence type="predicted"/>
<evidence type="ECO:0000313" key="8">
    <source>
        <dbReference type="EMBL" id="QCT03654.1"/>
    </source>
</evidence>
<dbReference type="PROSITE" id="PS51257">
    <property type="entry name" value="PROKAR_LIPOPROTEIN"/>
    <property type="match status" value="1"/>
</dbReference>
<feature type="signal peptide" evidence="7">
    <location>
        <begin position="1"/>
        <end position="22"/>
    </location>
</feature>
<evidence type="ECO:0000256" key="1">
    <source>
        <dbReference type="ARBA" id="ARBA00022475"/>
    </source>
</evidence>
<evidence type="ECO:0000313" key="9">
    <source>
        <dbReference type="Proteomes" id="UP000300879"/>
    </source>
</evidence>
<dbReference type="Gene3D" id="3.40.190.10">
    <property type="entry name" value="Periplasmic binding protein-like II"/>
    <property type="match status" value="2"/>
</dbReference>
<evidence type="ECO:0000256" key="5">
    <source>
        <dbReference type="ARBA" id="ARBA00023288"/>
    </source>
</evidence>
<dbReference type="SUPFAM" id="SSF53850">
    <property type="entry name" value="Periplasmic binding protein-like II"/>
    <property type="match status" value="1"/>
</dbReference>
<keyword evidence="5" id="KW-0449">Lipoprotein</keyword>
<protein>
    <submittedName>
        <fullName evidence="8">Sugar ABC transporter substrate-binding protein</fullName>
    </submittedName>
</protein>
<dbReference type="RefSeq" id="WP_233281016.1">
    <property type="nucleotide sequence ID" value="NZ_CP040396.1"/>
</dbReference>
<keyword evidence="3" id="KW-0472">Membrane</keyword>
<keyword evidence="2 7" id="KW-0732">Signal</keyword>
<dbReference type="Proteomes" id="UP000300879">
    <property type="component" value="Chromosome"/>
</dbReference>
<dbReference type="InterPro" id="IPR050490">
    <property type="entry name" value="Bact_solute-bd_prot1"/>
</dbReference>
<reference evidence="8 9" key="1">
    <citation type="submission" date="2019-05" db="EMBL/GenBank/DDBJ databases">
        <authorList>
            <person name="Chen C."/>
        </authorList>
    </citation>
    <scope>NUCLEOTIDE SEQUENCE [LARGE SCALE GENOMIC DNA]</scope>
    <source>
        <strain evidence="8 9">HB172198</strain>
    </source>
</reference>
<organism evidence="8 9">
    <name type="scientific">Paenibacillus algicola</name>
    <dbReference type="NCBI Taxonomy" id="2565926"/>
    <lineage>
        <taxon>Bacteria</taxon>
        <taxon>Bacillati</taxon>
        <taxon>Bacillota</taxon>
        <taxon>Bacilli</taxon>
        <taxon>Bacillales</taxon>
        <taxon>Paenibacillaceae</taxon>
        <taxon>Paenibacillus</taxon>
    </lineage>
</organism>
<dbReference type="AlphaFoldDB" id="A0A4V1G469"/>
<dbReference type="EMBL" id="CP040396">
    <property type="protein sequence ID" value="QCT03654.1"/>
    <property type="molecule type" value="Genomic_DNA"/>
</dbReference>
<name>A0A4V1G469_9BACL</name>
<feature type="compositionally biased region" description="Low complexity" evidence="6">
    <location>
        <begin position="28"/>
        <end position="43"/>
    </location>
</feature>
<evidence type="ECO:0000256" key="4">
    <source>
        <dbReference type="ARBA" id="ARBA00023139"/>
    </source>
</evidence>
<keyword evidence="1" id="KW-1003">Cell membrane</keyword>
<dbReference type="PANTHER" id="PTHR43649:SF33">
    <property type="entry name" value="POLYGALACTURONAN_RHAMNOGALACTURONAN-BINDING PROTEIN YTCQ"/>
    <property type="match status" value="1"/>
</dbReference>
<sequence length="554" mass="61977">MRNWKQWFILFMVMVMSLSLLAGCSGDGSGSDSKTSESTSNTDTSKDPEAPNGDNEGVFPLSEKVTLKMATCKHPNNGPFEEMDFFKQYEEKTNVQIEWTDLEFAQCEEQRNLILASGDLPDAFYGTLALSGNDVINYGGQGMLVPLEEYINKETMPNLTALIEANPEFKSIMTAPDGHIYSLPSIRELMLWLSPDMMYLNKEWLDQLGLEVPKTTDELKTVLEAFKTQDPNGNGKNDEVPFSFLWDFANYNVNGIGSLFGAFGRADSANHMFVEDGKVVFSAMEEEYKEGIAYFHTYFKDGLFDKESLAQDRNQLVGKGSGTEQRLGGFFSWNAFSIVGAENDPKYVVVPALKGPNGDQVWRKSLGNNQGVNPFAFSMTAVNEHPELTMQWMDLAYATDTSIEAGWGPIGVTLEDKDGQLTLKEAPAGMTTDQYVFKTAPVEAPYAILEETYGTRLALAEKDKIKIDGIKEHYLPYMTSETFPGVMFTAEESQKIKTLDTDLNSYISQTSAKWLLEGGVEKEWDSYMANLKKMKVDELVAIYQTAYDRFMSAQ</sequence>
<accession>A0A4V1G469</accession>
<dbReference type="PANTHER" id="PTHR43649">
    <property type="entry name" value="ARABINOSE-BINDING PROTEIN-RELATED"/>
    <property type="match status" value="1"/>
</dbReference>
<dbReference type="InterPro" id="IPR006059">
    <property type="entry name" value="SBP"/>
</dbReference>
<dbReference type="Pfam" id="PF13416">
    <property type="entry name" value="SBP_bac_8"/>
    <property type="match status" value="1"/>
</dbReference>
<dbReference type="KEGG" id="palo:E6C60_2943"/>
<evidence type="ECO:0000256" key="3">
    <source>
        <dbReference type="ARBA" id="ARBA00023136"/>
    </source>
</evidence>
<feature type="region of interest" description="Disordered" evidence="6">
    <location>
        <begin position="28"/>
        <end position="57"/>
    </location>
</feature>
<evidence type="ECO:0000256" key="2">
    <source>
        <dbReference type="ARBA" id="ARBA00022729"/>
    </source>
</evidence>
<keyword evidence="4" id="KW-0564">Palmitate</keyword>
<evidence type="ECO:0000256" key="7">
    <source>
        <dbReference type="SAM" id="SignalP"/>
    </source>
</evidence>
<keyword evidence="9" id="KW-1185">Reference proteome</keyword>
<evidence type="ECO:0000256" key="6">
    <source>
        <dbReference type="SAM" id="MobiDB-lite"/>
    </source>
</evidence>
<feature type="chain" id="PRO_5038379055" evidence="7">
    <location>
        <begin position="23"/>
        <end position="554"/>
    </location>
</feature>